<keyword evidence="2" id="KW-1185">Reference proteome</keyword>
<name>A0A5B7G9A4_PORTR</name>
<dbReference type="AlphaFoldDB" id="A0A5B7G9A4"/>
<sequence>MIIFSSALFSPLCSNAAKWLAALPVPQLRHERLSTLGGAFPLATSPKVGDALDEGFVVARTRSIDTSQCWCGGYDPSYASLDENRVL</sequence>
<reference evidence="1 2" key="1">
    <citation type="submission" date="2019-05" db="EMBL/GenBank/DDBJ databases">
        <title>Another draft genome of Portunus trituberculatus and its Hox gene families provides insights of decapod evolution.</title>
        <authorList>
            <person name="Jeong J.-H."/>
            <person name="Song I."/>
            <person name="Kim S."/>
            <person name="Choi T."/>
            <person name="Kim D."/>
            <person name="Ryu S."/>
            <person name="Kim W."/>
        </authorList>
    </citation>
    <scope>NUCLEOTIDE SEQUENCE [LARGE SCALE GENOMIC DNA]</scope>
    <source>
        <tissue evidence="1">Muscle</tissue>
    </source>
</reference>
<dbReference type="EMBL" id="VSRR010012075">
    <property type="protein sequence ID" value="MPC54056.1"/>
    <property type="molecule type" value="Genomic_DNA"/>
</dbReference>
<evidence type="ECO:0000313" key="2">
    <source>
        <dbReference type="Proteomes" id="UP000324222"/>
    </source>
</evidence>
<organism evidence="1 2">
    <name type="scientific">Portunus trituberculatus</name>
    <name type="common">Swimming crab</name>
    <name type="synonym">Neptunus trituberculatus</name>
    <dbReference type="NCBI Taxonomy" id="210409"/>
    <lineage>
        <taxon>Eukaryota</taxon>
        <taxon>Metazoa</taxon>
        <taxon>Ecdysozoa</taxon>
        <taxon>Arthropoda</taxon>
        <taxon>Crustacea</taxon>
        <taxon>Multicrustacea</taxon>
        <taxon>Malacostraca</taxon>
        <taxon>Eumalacostraca</taxon>
        <taxon>Eucarida</taxon>
        <taxon>Decapoda</taxon>
        <taxon>Pleocyemata</taxon>
        <taxon>Brachyura</taxon>
        <taxon>Eubrachyura</taxon>
        <taxon>Portunoidea</taxon>
        <taxon>Portunidae</taxon>
        <taxon>Portuninae</taxon>
        <taxon>Portunus</taxon>
    </lineage>
</organism>
<proteinExistence type="predicted"/>
<dbReference type="Proteomes" id="UP000324222">
    <property type="component" value="Unassembled WGS sequence"/>
</dbReference>
<comment type="caution">
    <text evidence="1">The sequence shown here is derived from an EMBL/GenBank/DDBJ whole genome shotgun (WGS) entry which is preliminary data.</text>
</comment>
<accession>A0A5B7G9A4</accession>
<gene>
    <name evidence="1" type="ORF">E2C01_047963</name>
</gene>
<evidence type="ECO:0000313" key="1">
    <source>
        <dbReference type="EMBL" id="MPC54056.1"/>
    </source>
</evidence>
<protein>
    <submittedName>
        <fullName evidence="1">Uncharacterized protein</fullName>
    </submittedName>
</protein>